<feature type="compositionally biased region" description="Basic and acidic residues" evidence="5">
    <location>
        <begin position="529"/>
        <end position="542"/>
    </location>
</feature>
<evidence type="ECO:0000259" key="6">
    <source>
        <dbReference type="Pfam" id="PF09368"/>
    </source>
</evidence>
<reference evidence="7 8" key="1">
    <citation type="submission" date="2014-04" db="EMBL/GenBank/DDBJ databases">
        <authorList>
            <consortium name="DOE Joint Genome Institute"/>
            <person name="Kuo A."/>
            <person name="Kohler A."/>
            <person name="Costa M.D."/>
            <person name="Nagy L.G."/>
            <person name="Floudas D."/>
            <person name="Copeland A."/>
            <person name="Barry K.W."/>
            <person name="Cichocki N."/>
            <person name="Veneault-Fourrey C."/>
            <person name="LaButti K."/>
            <person name="Lindquist E.A."/>
            <person name="Lipzen A."/>
            <person name="Lundell T."/>
            <person name="Morin E."/>
            <person name="Murat C."/>
            <person name="Sun H."/>
            <person name="Tunlid A."/>
            <person name="Henrissat B."/>
            <person name="Grigoriev I.V."/>
            <person name="Hibbett D.S."/>
            <person name="Martin F."/>
            <person name="Nordberg H.P."/>
            <person name="Cantor M.N."/>
            <person name="Hua S.X."/>
        </authorList>
    </citation>
    <scope>NUCLEOTIDE SEQUENCE [LARGE SCALE GENOMIC DNA]</scope>
    <source>
        <strain evidence="7 8">Marx 270</strain>
    </source>
</reference>
<feature type="compositionally biased region" description="Low complexity" evidence="5">
    <location>
        <begin position="407"/>
        <end position="417"/>
    </location>
</feature>
<feature type="compositionally biased region" description="Polar residues" evidence="5">
    <location>
        <begin position="498"/>
        <end position="510"/>
    </location>
</feature>
<dbReference type="InterPro" id="IPR007146">
    <property type="entry name" value="Sas10/Utp3/C1D"/>
</dbReference>
<feature type="compositionally biased region" description="Acidic residues" evidence="5">
    <location>
        <begin position="56"/>
        <end position="68"/>
    </location>
</feature>
<reference evidence="8" key="2">
    <citation type="submission" date="2015-01" db="EMBL/GenBank/DDBJ databases">
        <title>Evolutionary Origins and Diversification of the Mycorrhizal Mutualists.</title>
        <authorList>
            <consortium name="DOE Joint Genome Institute"/>
            <consortium name="Mycorrhizal Genomics Consortium"/>
            <person name="Kohler A."/>
            <person name="Kuo A."/>
            <person name="Nagy L.G."/>
            <person name="Floudas D."/>
            <person name="Copeland A."/>
            <person name="Barry K.W."/>
            <person name="Cichocki N."/>
            <person name="Veneault-Fourrey C."/>
            <person name="LaButti K."/>
            <person name="Lindquist E.A."/>
            <person name="Lipzen A."/>
            <person name="Lundell T."/>
            <person name="Morin E."/>
            <person name="Murat C."/>
            <person name="Riley R."/>
            <person name="Ohm R."/>
            <person name="Sun H."/>
            <person name="Tunlid A."/>
            <person name="Henrissat B."/>
            <person name="Grigoriev I.V."/>
            <person name="Hibbett D.S."/>
            <person name="Martin F."/>
        </authorList>
    </citation>
    <scope>NUCLEOTIDE SEQUENCE [LARGE SCALE GENOMIC DNA]</scope>
    <source>
        <strain evidence="8">Marx 270</strain>
    </source>
</reference>
<feature type="region of interest" description="Disordered" evidence="5">
    <location>
        <begin position="611"/>
        <end position="677"/>
    </location>
</feature>
<feature type="region of interest" description="Disordered" evidence="5">
    <location>
        <begin position="1"/>
        <end position="163"/>
    </location>
</feature>
<feature type="compositionally biased region" description="Basic residues" evidence="5">
    <location>
        <begin position="104"/>
        <end position="118"/>
    </location>
</feature>
<keyword evidence="8" id="KW-1185">Reference proteome</keyword>
<feature type="compositionally biased region" description="Acidic residues" evidence="5">
    <location>
        <begin position="151"/>
        <end position="162"/>
    </location>
</feature>
<evidence type="ECO:0000313" key="7">
    <source>
        <dbReference type="EMBL" id="KIO06194.1"/>
    </source>
</evidence>
<dbReference type="GO" id="GO:0000462">
    <property type="term" value="P:maturation of SSU-rRNA from tricistronic rRNA transcript (SSU-rRNA, 5.8S rRNA, LSU-rRNA)"/>
    <property type="evidence" value="ECO:0007669"/>
    <property type="project" value="TreeGrafter"/>
</dbReference>
<dbReference type="HOGENOM" id="CLU_019106_0_0_1"/>
<proteinExistence type="inferred from homology"/>
<dbReference type="GO" id="GO:0032040">
    <property type="term" value="C:small-subunit processome"/>
    <property type="evidence" value="ECO:0007669"/>
    <property type="project" value="TreeGrafter"/>
</dbReference>
<feature type="domain" description="Sas10 C-terminal" evidence="6">
    <location>
        <begin position="635"/>
        <end position="709"/>
    </location>
</feature>
<accession>A0A0C3PEC6</accession>
<protein>
    <recommendedName>
        <fullName evidence="6">Sas10 C-terminal domain-containing protein</fullName>
    </recommendedName>
</protein>
<feature type="compositionally biased region" description="Acidic residues" evidence="5">
    <location>
        <begin position="76"/>
        <end position="99"/>
    </location>
</feature>
<dbReference type="Proteomes" id="UP000054217">
    <property type="component" value="Unassembled WGS sequence"/>
</dbReference>
<dbReference type="PANTHER" id="PTHR13237">
    <property type="entry name" value="SOMETHING ABOUT SILENCING PROTEIN 10-RELATED"/>
    <property type="match status" value="1"/>
</dbReference>
<gene>
    <name evidence="7" type="ORF">M404DRAFT_999414</name>
</gene>
<keyword evidence="4" id="KW-0539">Nucleus</keyword>
<dbReference type="PANTHER" id="PTHR13237:SF8">
    <property type="entry name" value="SOMETHING ABOUT SILENCING PROTEIN 10"/>
    <property type="match status" value="1"/>
</dbReference>
<dbReference type="EMBL" id="KN831964">
    <property type="protein sequence ID" value="KIO06194.1"/>
    <property type="molecule type" value="Genomic_DNA"/>
</dbReference>
<organism evidence="7 8">
    <name type="scientific">Pisolithus tinctorius Marx 270</name>
    <dbReference type="NCBI Taxonomy" id="870435"/>
    <lineage>
        <taxon>Eukaryota</taxon>
        <taxon>Fungi</taxon>
        <taxon>Dikarya</taxon>
        <taxon>Basidiomycota</taxon>
        <taxon>Agaricomycotina</taxon>
        <taxon>Agaricomycetes</taxon>
        <taxon>Agaricomycetidae</taxon>
        <taxon>Boletales</taxon>
        <taxon>Sclerodermatineae</taxon>
        <taxon>Pisolithaceae</taxon>
        <taxon>Pisolithus</taxon>
    </lineage>
</organism>
<dbReference type="InParanoid" id="A0A0C3PEC6"/>
<dbReference type="Pfam" id="PF09368">
    <property type="entry name" value="Sas10"/>
    <property type="match status" value="1"/>
</dbReference>
<evidence type="ECO:0000256" key="4">
    <source>
        <dbReference type="ARBA" id="ARBA00023242"/>
    </source>
</evidence>
<evidence type="ECO:0000256" key="5">
    <source>
        <dbReference type="SAM" id="MobiDB-lite"/>
    </source>
</evidence>
<keyword evidence="3" id="KW-0597">Phosphoprotein</keyword>
<name>A0A0C3PEC6_PISTI</name>
<comment type="subcellular location">
    <subcellularLocation>
        <location evidence="1">Nucleus</location>
    </subcellularLocation>
</comment>
<feature type="compositionally biased region" description="Basic residues" evidence="5">
    <location>
        <begin position="485"/>
        <end position="495"/>
    </location>
</feature>
<evidence type="ECO:0000256" key="3">
    <source>
        <dbReference type="ARBA" id="ARBA00022553"/>
    </source>
</evidence>
<evidence type="ECO:0000256" key="2">
    <source>
        <dbReference type="ARBA" id="ARBA00010979"/>
    </source>
</evidence>
<dbReference type="InterPro" id="IPR018972">
    <property type="entry name" value="Sas10_C_dom"/>
</dbReference>
<dbReference type="AlphaFoldDB" id="A0A0C3PEC6"/>
<evidence type="ECO:0000256" key="1">
    <source>
        <dbReference type="ARBA" id="ARBA00004123"/>
    </source>
</evidence>
<feature type="compositionally biased region" description="Basic residues" evidence="5">
    <location>
        <begin position="656"/>
        <end position="677"/>
    </location>
</feature>
<evidence type="ECO:0000313" key="8">
    <source>
        <dbReference type="Proteomes" id="UP000054217"/>
    </source>
</evidence>
<feature type="compositionally biased region" description="Basic residues" evidence="5">
    <location>
        <begin position="1"/>
        <end position="14"/>
    </location>
</feature>
<dbReference type="Pfam" id="PF04000">
    <property type="entry name" value="Sas10_Utp3"/>
    <property type="match status" value="1"/>
</dbReference>
<dbReference type="OrthoDB" id="1924577at2759"/>
<dbReference type="FunCoup" id="A0A0C3PEC6">
    <property type="interactions" value="158"/>
</dbReference>
<dbReference type="STRING" id="870435.A0A0C3PEC6"/>
<comment type="similarity">
    <text evidence="2">Belongs to the SAS10 family.</text>
</comment>
<feature type="region of interest" description="Disordered" evidence="5">
    <location>
        <begin position="376"/>
        <end position="596"/>
    </location>
</feature>
<sequence>MGRRRPSSKSKAGAKPRPVDRKDSKIKRWNKRSDVELDEEDQFHESRDKITLNEGSEGDEDDFGEEEVFALHGISDDDEDEDGGEADGLEDDSDVEMEDEKVPPKKQKSSKSKSKKAKKDTSPSPVEEEEEEETWGHGKRAYYSSNAAEIGSDDEEAQEMEEQEARRLQTKAREGLADEDFGLGEVIEGDVQPEETGDGLDVGAPIIEDVPKDKQSLLRFLERENPETLALARDWDDTAQSLTETKARIETLKSPEANAMELGLQHMYYQTLLTYMTTLAFYLHMRASEKYASRPQLLRTHPILKRLLTLKQSINMLENIGVHQNMTDEDDEEDEMDDLELGLELEAEAEEGKGETLWDRIMKRGLESDELAELIKDAEMSSPPPSPPKRSVSKKTSRSSAAKGEASVPSSSSSVDGKPPKKKRKTAVNGPSVPVFDLVEPDFTPAKKSKSKNKGAAIPVDTSDTVVDPYGEVTALSHADAHDKQARKKSLRFHVSRIESSSARRQNARTNALGGDDDIPYRERKKARETKLEKERQKDKKLGTGGDDLDDVDPELGSPNGAPSDITSAMSHKSKKRRRGMEGGDDGVQESHHDDGLGYYDLVKSAVANKKAKKKADYEAAVAASRPELEDDKSSGPRSISRAILKNKGLTPNRPKSVRNPRVKKRQKYEKAKKKVSSQRAVYKGGIGDISKYEGEKSGISKVVKSVALG</sequence>